<dbReference type="PANTHER" id="PTHR46098:SF1">
    <property type="entry name" value="TRNA (CYTOSINE(38)-C(5))-METHYLTRANSFERASE"/>
    <property type="match status" value="1"/>
</dbReference>
<dbReference type="SUPFAM" id="SSF53335">
    <property type="entry name" value="S-adenosyl-L-methionine-dependent methyltransferases"/>
    <property type="match status" value="1"/>
</dbReference>
<name>A0AAD5XEM0_9FUNG</name>
<keyword evidence="2 4" id="KW-0808">Transferase</keyword>
<dbReference type="Gene3D" id="3.90.120.10">
    <property type="entry name" value="DNA Methylase, subunit A, domain 2"/>
    <property type="match status" value="2"/>
</dbReference>
<dbReference type="EMBL" id="JADGJH010001405">
    <property type="protein sequence ID" value="KAJ3113972.1"/>
    <property type="molecule type" value="Genomic_DNA"/>
</dbReference>
<organism evidence="6 7">
    <name type="scientific">Physocladia obscura</name>
    <dbReference type="NCBI Taxonomy" id="109957"/>
    <lineage>
        <taxon>Eukaryota</taxon>
        <taxon>Fungi</taxon>
        <taxon>Fungi incertae sedis</taxon>
        <taxon>Chytridiomycota</taxon>
        <taxon>Chytridiomycota incertae sedis</taxon>
        <taxon>Chytridiomycetes</taxon>
        <taxon>Chytridiales</taxon>
        <taxon>Chytriomycetaceae</taxon>
        <taxon>Physocladia</taxon>
    </lineage>
</organism>
<comment type="caution">
    <text evidence="6">The sequence shown here is derived from an EMBL/GenBank/DDBJ whole genome shotgun (WGS) entry which is preliminary data.</text>
</comment>
<evidence type="ECO:0000313" key="7">
    <source>
        <dbReference type="Proteomes" id="UP001211907"/>
    </source>
</evidence>
<sequence length="484" mass="54469">MFSSILELYSGLGGHRSAYTQLMNLQINRLLDGEENYFNLETVFHSFDVNENANLAYEHNFGQRSSTKDISKITAADLEAIKPQLLVMSPPCQPYTRNGTRLESKDTRSNSFISFLAQLSAMSSDLQPTHILLENVLGFENSDTFTILCETLTSNKYTVQSYIINPNQCGIPNSRPRFYLLAKKTQVVGDFAIAENNNRHNFPPIVGMAHALTVGALPSCISEYIDNTANSDAALLVSHRKLWKAGAQFDILRPTHMRSCCFTKGYSQHARGTGSVLCMASDAEILAAAIKFGFNEDDDSCVQKATKCRIAQVNWEGGQVASESVLRAMKWLFVQYFEMKEQFKPLDLNNLDENANLCAVAKNGEKMAKQTKRLSARKRRELDMERGSWPDKMPKCPLDALRLRYFSVKEVAWLQGFPEWYSFPETLTQEQGWKLLGNSINVKIVMGLLEYLQKDGVPTAISDSRLFGVYCSYFICLAALKVLH</sequence>
<keyword evidence="1 4" id="KW-0489">Methyltransferase</keyword>
<accession>A0AAD5XEM0</accession>
<feature type="active site" evidence="4">
    <location>
        <position position="92"/>
    </location>
</feature>
<dbReference type="Pfam" id="PF00145">
    <property type="entry name" value="DNA_methylase"/>
    <property type="match status" value="1"/>
</dbReference>
<dbReference type="Gene3D" id="3.40.50.150">
    <property type="entry name" value="Vaccinia Virus protein VP39"/>
    <property type="match status" value="1"/>
</dbReference>
<dbReference type="NCBIfam" id="TIGR00675">
    <property type="entry name" value="dcm"/>
    <property type="match status" value="1"/>
</dbReference>
<dbReference type="PROSITE" id="PS51679">
    <property type="entry name" value="SAM_MT_C5"/>
    <property type="match status" value="1"/>
</dbReference>
<evidence type="ECO:0000256" key="5">
    <source>
        <dbReference type="RuleBase" id="RU000416"/>
    </source>
</evidence>
<proteinExistence type="inferred from homology"/>
<evidence type="ECO:0000256" key="1">
    <source>
        <dbReference type="ARBA" id="ARBA00022603"/>
    </source>
</evidence>
<dbReference type="GO" id="GO:0032259">
    <property type="term" value="P:methylation"/>
    <property type="evidence" value="ECO:0007669"/>
    <property type="project" value="UniProtKB-KW"/>
</dbReference>
<keyword evidence="7" id="KW-1185">Reference proteome</keyword>
<dbReference type="Proteomes" id="UP001211907">
    <property type="component" value="Unassembled WGS sequence"/>
</dbReference>
<comment type="similarity">
    <text evidence="4 5">Belongs to the class I-like SAM-binding methyltransferase superfamily. C5-methyltransferase family.</text>
</comment>
<keyword evidence="3 4" id="KW-0949">S-adenosyl-L-methionine</keyword>
<dbReference type="PRINTS" id="PR00105">
    <property type="entry name" value="C5METTRFRASE"/>
</dbReference>
<protein>
    <submittedName>
        <fullName evidence="6">C-5 cytosine-specific DNA methylase</fullName>
    </submittedName>
</protein>
<dbReference type="InterPro" id="IPR001525">
    <property type="entry name" value="C5_MeTfrase"/>
</dbReference>
<dbReference type="GO" id="GO:0005634">
    <property type="term" value="C:nucleus"/>
    <property type="evidence" value="ECO:0007669"/>
    <property type="project" value="TreeGrafter"/>
</dbReference>
<evidence type="ECO:0000256" key="4">
    <source>
        <dbReference type="PROSITE-ProRule" id="PRU01016"/>
    </source>
</evidence>
<evidence type="ECO:0000313" key="6">
    <source>
        <dbReference type="EMBL" id="KAJ3113972.1"/>
    </source>
</evidence>
<evidence type="ECO:0000256" key="2">
    <source>
        <dbReference type="ARBA" id="ARBA00022679"/>
    </source>
</evidence>
<dbReference type="GO" id="GO:0008168">
    <property type="term" value="F:methyltransferase activity"/>
    <property type="evidence" value="ECO:0007669"/>
    <property type="project" value="UniProtKB-KW"/>
</dbReference>
<gene>
    <name evidence="6" type="primary">DNMT2_1</name>
    <name evidence="6" type="ORF">HK100_001830</name>
</gene>
<dbReference type="AlphaFoldDB" id="A0AAD5XEM0"/>
<dbReference type="InterPro" id="IPR050750">
    <property type="entry name" value="C5-MTase"/>
</dbReference>
<reference evidence="6" key="1">
    <citation type="submission" date="2020-05" db="EMBL/GenBank/DDBJ databases">
        <title>Phylogenomic resolution of chytrid fungi.</title>
        <authorList>
            <person name="Stajich J.E."/>
            <person name="Amses K."/>
            <person name="Simmons R."/>
            <person name="Seto K."/>
            <person name="Myers J."/>
            <person name="Bonds A."/>
            <person name="Quandt C.A."/>
            <person name="Barry K."/>
            <person name="Liu P."/>
            <person name="Grigoriev I."/>
            <person name="Longcore J.E."/>
            <person name="James T.Y."/>
        </authorList>
    </citation>
    <scope>NUCLEOTIDE SEQUENCE</scope>
    <source>
        <strain evidence="6">JEL0513</strain>
    </source>
</reference>
<dbReference type="InterPro" id="IPR029063">
    <property type="entry name" value="SAM-dependent_MTases_sf"/>
</dbReference>
<dbReference type="PANTHER" id="PTHR46098">
    <property type="entry name" value="TRNA (CYTOSINE(38)-C(5))-METHYLTRANSFERASE"/>
    <property type="match status" value="1"/>
</dbReference>
<evidence type="ECO:0000256" key="3">
    <source>
        <dbReference type="ARBA" id="ARBA00022691"/>
    </source>
</evidence>